<dbReference type="HOGENOM" id="CLU_667370_0_0_1"/>
<dbReference type="AlphaFoldDB" id="W2RWS3"/>
<dbReference type="VEuPathDB" id="FungiDB:HMPREF1541_04519"/>
<evidence type="ECO:0000313" key="3">
    <source>
        <dbReference type="Proteomes" id="UP000030752"/>
    </source>
</evidence>
<dbReference type="Proteomes" id="UP000030752">
    <property type="component" value="Unassembled WGS sequence"/>
</dbReference>
<keyword evidence="3" id="KW-1185">Reference proteome</keyword>
<proteinExistence type="predicted"/>
<dbReference type="RefSeq" id="XP_008717086.1">
    <property type="nucleotide sequence ID" value="XM_008718864.1"/>
</dbReference>
<feature type="compositionally biased region" description="Basic and acidic residues" evidence="1">
    <location>
        <begin position="305"/>
        <end position="318"/>
    </location>
</feature>
<gene>
    <name evidence="2" type="ORF">HMPREF1541_04519</name>
</gene>
<accession>W2RWS3</accession>
<name>W2RWS3_CYPE1</name>
<dbReference type="InParanoid" id="W2RWS3"/>
<dbReference type="OrthoDB" id="21557at2759"/>
<dbReference type="eggNOG" id="ENOG502S8VT">
    <property type="taxonomic scope" value="Eukaryota"/>
</dbReference>
<dbReference type="STRING" id="1220924.W2RWS3"/>
<reference evidence="2 3" key="1">
    <citation type="submission" date="2013-03" db="EMBL/GenBank/DDBJ databases">
        <title>The Genome Sequence of Phialophora europaea CBS 101466.</title>
        <authorList>
            <consortium name="The Broad Institute Genomics Platform"/>
            <person name="Cuomo C."/>
            <person name="de Hoog S."/>
            <person name="Gorbushina A."/>
            <person name="Walker B."/>
            <person name="Young S.K."/>
            <person name="Zeng Q."/>
            <person name="Gargeya S."/>
            <person name="Fitzgerald M."/>
            <person name="Haas B."/>
            <person name="Abouelleil A."/>
            <person name="Allen A.W."/>
            <person name="Alvarado L."/>
            <person name="Arachchi H.M."/>
            <person name="Berlin A.M."/>
            <person name="Chapman S.B."/>
            <person name="Gainer-Dewar J."/>
            <person name="Goldberg J."/>
            <person name="Griggs A."/>
            <person name="Gujja S."/>
            <person name="Hansen M."/>
            <person name="Howarth C."/>
            <person name="Imamovic A."/>
            <person name="Ireland A."/>
            <person name="Larimer J."/>
            <person name="McCowan C."/>
            <person name="Murphy C."/>
            <person name="Pearson M."/>
            <person name="Poon T.W."/>
            <person name="Priest M."/>
            <person name="Roberts A."/>
            <person name="Saif S."/>
            <person name="Shea T."/>
            <person name="Sisk P."/>
            <person name="Sykes S."/>
            <person name="Wortman J."/>
            <person name="Nusbaum C."/>
            <person name="Birren B."/>
        </authorList>
    </citation>
    <scope>NUCLEOTIDE SEQUENCE [LARGE SCALE GENOMIC DNA]</scope>
    <source>
        <strain evidence="2 3">CBS 101466</strain>
    </source>
</reference>
<sequence length="369" mass="40503">MAAESSDAPSEYLTWEDQKEVMSLLIEQSLESIMHDVLLEVHQDEKVARMQTAVIELEDRANKLGRKLNQDPTDTQDSEGHEPVETKAATRGPNGIQLKGNPMKTVKHIRCPNCRLRRLLYPRVGFNARPVPDATEQYCKQEPMIIIDKHDVHGQRKKGVKVKGQAKGKNKKKNDPPSPASENSDPLTPLSSMPDSFEFKEIDFPAAKCPNRESHLGDHWKAVNIFATHLNGSCYLKRDRVAGREANAKIGGTPRDSRANSPKPAAANGVKRKAADDEGPAPTKKKQKTAELKKNAKNAVGAPSKLRETSTNADDKSSETPIKTEINGDTIQVTPKARDESGEPSVKLKFTGLGSGKEAKTKGKPAKKT</sequence>
<evidence type="ECO:0000313" key="2">
    <source>
        <dbReference type="EMBL" id="ETN40243.1"/>
    </source>
</evidence>
<feature type="compositionally biased region" description="Polar residues" evidence="1">
    <location>
        <begin position="180"/>
        <end position="194"/>
    </location>
</feature>
<organism evidence="2 3">
    <name type="scientific">Cyphellophora europaea (strain CBS 101466)</name>
    <name type="common">Phialophora europaea</name>
    <dbReference type="NCBI Taxonomy" id="1220924"/>
    <lineage>
        <taxon>Eukaryota</taxon>
        <taxon>Fungi</taxon>
        <taxon>Dikarya</taxon>
        <taxon>Ascomycota</taxon>
        <taxon>Pezizomycotina</taxon>
        <taxon>Eurotiomycetes</taxon>
        <taxon>Chaetothyriomycetidae</taxon>
        <taxon>Chaetothyriales</taxon>
        <taxon>Cyphellophoraceae</taxon>
        <taxon>Cyphellophora</taxon>
    </lineage>
</organism>
<protein>
    <submittedName>
        <fullName evidence="2">Uncharacterized protein</fullName>
    </submittedName>
</protein>
<feature type="region of interest" description="Disordered" evidence="1">
    <location>
        <begin position="246"/>
        <end position="369"/>
    </location>
</feature>
<dbReference type="GeneID" id="19971858"/>
<feature type="compositionally biased region" description="Basic residues" evidence="1">
    <location>
        <begin position="155"/>
        <end position="172"/>
    </location>
</feature>
<feature type="region of interest" description="Disordered" evidence="1">
    <location>
        <begin position="64"/>
        <end position="101"/>
    </location>
</feature>
<evidence type="ECO:0000256" key="1">
    <source>
        <dbReference type="SAM" id="MobiDB-lite"/>
    </source>
</evidence>
<feature type="region of interest" description="Disordered" evidence="1">
    <location>
        <begin position="149"/>
        <end position="195"/>
    </location>
</feature>
<dbReference type="EMBL" id="KB822720">
    <property type="protein sequence ID" value="ETN40243.1"/>
    <property type="molecule type" value="Genomic_DNA"/>
</dbReference>